<sequence length="279" mass="32199">MKKSIFTAALGAAMVFSVAATAAAEDTILAKVEGHEITRQDLELAIDSLPQEVRQQVRGNPEFKAQLLEELVRQEMVFAEAKRRNFDENEAVRNRLRLLERELMVTAFLEDYLSRNMELSEEDKQRFYEDNKERFVTQETVSASHILIEDREEAQQVLQQALDGADFGQLARDHSVDTGSARQEGYIGEFYRGQGLVQEFEDAAFAADEGIHPELVRTQFGYHIINVHEKSPSRSVSFDEARERITEILTEEQQQQVLRRLLQELELRYDSEVYPERLD</sequence>
<evidence type="ECO:0000313" key="5">
    <source>
        <dbReference type="EMBL" id="MBB5021873.1"/>
    </source>
</evidence>
<feature type="domain" description="PpiC" evidence="4">
    <location>
        <begin position="138"/>
        <end position="229"/>
    </location>
</feature>
<keyword evidence="1 5" id="KW-0413">Isomerase</keyword>
<dbReference type="Proteomes" id="UP000528322">
    <property type="component" value="Unassembled WGS sequence"/>
</dbReference>
<dbReference type="PROSITE" id="PS01096">
    <property type="entry name" value="PPIC_PPIASE_1"/>
    <property type="match status" value="1"/>
</dbReference>
<accession>A0A7W8DH38</accession>
<keyword evidence="6" id="KW-1185">Reference proteome</keyword>
<keyword evidence="3" id="KW-0732">Signal</keyword>
<dbReference type="InterPro" id="IPR023058">
    <property type="entry name" value="PPIase_PpiC_CS"/>
</dbReference>
<dbReference type="Pfam" id="PF13623">
    <property type="entry name" value="SurA_N_2"/>
    <property type="match status" value="1"/>
</dbReference>
<dbReference type="InterPro" id="IPR000297">
    <property type="entry name" value="PPIase_PpiC"/>
</dbReference>
<evidence type="ECO:0000259" key="4">
    <source>
        <dbReference type="PROSITE" id="PS50198"/>
    </source>
</evidence>
<dbReference type="EMBL" id="JACHID010000006">
    <property type="protein sequence ID" value="MBB5021873.1"/>
    <property type="molecule type" value="Genomic_DNA"/>
</dbReference>
<gene>
    <name evidence="5" type="ORF">HNR37_001187</name>
</gene>
<dbReference type="InterPro" id="IPR046357">
    <property type="entry name" value="PPIase_dom_sf"/>
</dbReference>
<organism evidence="5 6">
    <name type="scientific">Desulfurispira natronophila</name>
    <dbReference type="NCBI Taxonomy" id="682562"/>
    <lineage>
        <taxon>Bacteria</taxon>
        <taxon>Pseudomonadati</taxon>
        <taxon>Chrysiogenota</taxon>
        <taxon>Chrysiogenia</taxon>
        <taxon>Chrysiogenales</taxon>
        <taxon>Chrysiogenaceae</taxon>
        <taxon>Desulfurispira</taxon>
    </lineage>
</organism>
<dbReference type="AlphaFoldDB" id="A0A7W8DH38"/>
<protein>
    <submittedName>
        <fullName evidence="5">Peptidyl-prolyl cis-trans isomerase C</fullName>
        <ecNumber evidence="5">5.2.1.8</ecNumber>
    </submittedName>
</protein>
<dbReference type="PANTHER" id="PTHR47245:SF2">
    <property type="entry name" value="PEPTIDYL-PROLYL CIS-TRANS ISOMERASE HP_0175-RELATED"/>
    <property type="match status" value="1"/>
</dbReference>
<dbReference type="SUPFAM" id="SSF54534">
    <property type="entry name" value="FKBP-like"/>
    <property type="match status" value="1"/>
</dbReference>
<evidence type="ECO:0000256" key="1">
    <source>
        <dbReference type="PROSITE-ProRule" id="PRU00278"/>
    </source>
</evidence>
<reference evidence="5 6" key="1">
    <citation type="submission" date="2020-08" db="EMBL/GenBank/DDBJ databases">
        <title>Genomic Encyclopedia of Type Strains, Phase IV (KMG-IV): sequencing the most valuable type-strain genomes for metagenomic binning, comparative biology and taxonomic classification.</title>
        <authorList>
            <person name="Goeker M."/>
        </authorList>
    </citation>
    <scope>NUCLEOTIDE SEQUENCE [LARGE SCALE GENOMIC DNA]</scope>
    <source>
        <strain evidence="5 6">DSM 22071</strain>
    </source>
</reference>
<comment type="caution">
    <text evidence="5">The sequence shown here is derived from an EMBL/GenBank/DDBJ whole genome shotgun (WGS) entry which is preliminary data.</text>
</comment>
<dbReference type="GO" id="GO:0003755">
    <property type="term" value="F:peptidyl-prolyl cis-trans isomerase activity"/>
    <property type="evidence" value="ECO:0007669"/>
    <property type="project" value="UniProtKB-KW"/>
</dbReference>
<dbReference type="PANTHER" id="PTHR47245">
    <property type="entry name" value="PEPTIDYLPROLYL ISOMERASE"/>
    <property type="match status" value="1"/>
</dbReference>
<dbReference type="InterPro" id="IPR027304">
    <property type="entry name" value="Trigger_fact/SurA_dom_sf"/>
</dbReference>
<dbReference type="PROSITE" id="PS50198">
    <property type="entry name" value="PPIC_PPIASE_2"/>
    <property type="match status" value="1"/>
</dbReference>
<dbReference type="Gene3D" id="1.10.8.1040">
    <property type="match status" value="1"/>
</dbReference>
<keyword evidence="2" id="KW-0175">Coiled coil</keyword>
<name>A0A7W8DH38_9BACT</name>
<feature type="chain" id="PRO_5030551022" evidence="3">
    <location>
        <begin position="23"/>
        <end position="279"/>
    </location>
</feature>
<dbReference type="InterPro" id="IPR050245">
    <property type="entry name" value="PrsA_foldase"/>
</dbReference>
<proteinExistence type="predicted"/>
<evidence type="ECO:0000256" key="3">
    <source>
        <dbReference type="SAM" id="SignalP"/>
    </source>
</evidence>
<feature type="coiled-coil region" evidence="2">
    <location>
        <begin position="64"/>
        <end position="102"/>
    </location>
</feature>
<dbReference type="Pfam" id="PF13616">
    <property type="entry name" value="Rotamase_3"/>
    <property type="match status" value="1"/>
</dbReference>
<keyword evidence="1" id="KW-0697">Rotamase</keyword>
<evidence type="ECO:0000313" key="6">
    <source>
        <dbReference type="Proteomes" id="UP000528322"/>
    </source>
</evidence>
<dbReference type="RefSeq" id="WP_183731378.1">
    <property type="nucleotide sequence ID" value="NZ_JACHID010000006.1"/>
</dbReference>
<dbReference type="EC" id="5.2.1.8" evidence="5"/>
<evidence type="ECO:0000256" key="2">
    <source>
        <dbReference type="SAM" id="Coils"/>
    </source>
</evidence>
<feature type="signal peptide" evidence="3">
    <location>
        <begin position="1"/>
        <end position="22"/>
    </location>
</feature>
<dbReference type="SUPFAM" id="SSF109998">
    <property type="entry name" value="Triger factor/SurA peptide-binding domain-like"/>
    <property type="match status" value="1"/>
</dbReference>
<dbReference type="Gene3D" id="3.10.50.40">
    <property type="match status" value="1"/>
</dbReference>